<proteinExistence type="predicted"/>
<dbReference type="AlphaFoldDB" id="A0AAN8NKM1"/>
<reference evidence="1 2" key="1">
    <citation type="submission" date="2023-10" db="EMBL/GenBank/DDBJ databases">
        <title>Genomes of two closely related lineages of the louse Polyplax serrata with different host specificities.</title>
        <authorList>
            <person name="Martinu J."/>
            <person name="Tarabai H."/>
            <person name="Stefka J."/>
            <person name="Hypsa V."/>
        </authorList>
    </citation>
    <scope>NUCLEOTIDE SEQUENCE [LARGE SCALE GENOMIC DNA]</scope>
    <source>
        <strain evidence="1">HR10_N</strain>
    </source>
</reference>
<protein>
    <submittedName>
        <fullName evidence="1">Uncharacterized protein</fullName>
    </submittedName>
</protein>
<dbReference type="Proteomes" id="UP001372834">
    <property type="component" value="Unassembled WGS sequence"/>
</dbReference>
<name>A0AAN8NKM1_POLSC</name>
<organism evidence="1 2">
    <name type="scientific">Polyplax serrata</name>
    <name type="common">Common mouse louse</name>
    <dbReference type="NCBI Taxonomy" id="468196"/>
    <lineage>
        <taxon>Eukaryota</taxon>
        <taxon>Metazoa</taxon>
        <taxon>Ecdysozoa</taxon>
        <taxon>Arthropoda</taxon>
        <taxon>Hexapoda</taxon>
        <taxon>Insecta</taxon>
        <taxon>Pterygota</taxon>
        <taxon>Neoptera</taxon>
        <taxon>Paraneoptera</taxon>
        <taxon>Psocodea</taxon>
        <taxon>Troctomorpha</taxon>
        <taxon>Phthiraptera</taxon>
        <taxon>Anoplura</taxon>
        <taxon>Polyplacidae</taxon>
        <taxon>Polyplax</taxon>
    </lineage>
</organism>
<evidence type="ECO:0000313" key="2">
    <source>
        <dbReference type="Proteomes" id="UP001372834"/>
    </source>
</evidence>
<comment type="caution">
    <text evidence="1">The sequence shown here is derived from an EMBL/GenBank/DDBJ whole genome shotgun (WGS) entry which is preliminary data.</text>
</comment>
<accession>A0AAN8NKM1</accession>
<evidence type="ECO:0000313" key="1">
    <source>
        <dbReference type="EMBL" id="KAK6619640.1"/>
    </source>
</evidence>
<sequence length="113" mass="13132">MSSYVARNNIENLQNFLRIIIKKQELPPSFISKAFSTPKTTMRSIKTIFAHLEFPHDDGNSGGACHTRESILDIQHMPQATEHRVQARCFMHVLEDRLRKNCRIKLELKTLQN</sequence>
<dbReference type="EMBL" id="JAWJWE010000040">
    <property type="protein sequence ID" value="KAK6619640.1"/>
    <property type="molecule type" value="Genomic_DNA"/>
</dbReference>
<gene>
    <name evidence="1" type="ORF">RUM43_012397</name>
</gene>